<name>A0A6A7BVC9_9PEZI</name>
<keyword evidence="6" id="KW-0067">ATP-binding</keyword>
<evidence type="ECO:0000259" key="12">
    <source>
        <dbReference type="PROSITE" id="PS50011"/>
    </source>
</evidence>
<evidence type="ECO:0000256" key="6">
    <source>
        <dbReference type="ARBA" id="ARBA00022840"/>
    </source>
</evidence>
<evidence type="ECO:0000256" key="7">
    <source>
        <dbReference type="ARBA" id="ARBA00039418"/>
    </source>
</evidence>
<dbReference type="SUPFAM" id="SSF56112">
    <property type="entry name" value="Protein kinase-like (PK-like)"/>
    <property type="match status" value="1"/>
</dbReference>
<evidence type="ECO:0000256" key="5">
    <source>
        <dbReference type="ARBA" id="ARBA00022777"/>
    </source>
</evidence>
<dbReference type="SMART" id="SM00220">
    <property type="entry name" value="S_TKc"/>
    <property type="match status" value="1"/>
</dbReference>
<dbReference type="Proteomes" id="UP000799421">
    <property type="component" value="Unassembled WGS sequence"/>
</dbReference>
<evidence type="ECO:0000256" key="10">
    <source>
        <dbReference type="ARBA" id="ARBA00047811"/>
    </source>
</evidence>
<dbReference type="InterPro" id="IPR011009">
    <property type="entry name" value="Kinase-like_dom_sf"/>
</dbReference>
<comment type="catalytic activity">
    <reaction evidence="11">
        <text>L-seryl-[protein] + ATP = O-phospho-L-seryl-[protein] + ADP + H(+)</text>
        <dbReference type="Rhea" id="RHEA:17989"/>
        <dbReference type="Rhea" id="RHEA-COMP:9863"/>
        <dbReference type="Rhea" id="RHEA-COMP:11604"/>
        <dbReference type="ChEBI" id="CHEBI:15378"/>
        <dbReference type="ChEBI" id="CHEBI:29999"/>
        <dbReference type="ChEBI" id="CHEBI:30616"/>
        <dbReference type="ChEBI" id="CHEBI:83421"/>
        <dbReference type="ChEBI" id="CHEBI:456216"/>
        <dbReference type="EC" id="2.7.11.22"/>
    </reaction>
</comment>
<dbReference type="GO" id="GO:0005524">
    <property type="term" value="F:ATP binding"/>
    <property type="evidence" value="ECO:0007669"/>
    <property type="project" value="UniProtKB-KW"/>
</dbReference>
<keyword evidence="3" id="KW-0808">Transferase</keyword>
<dbReference type="PANTHER" id="PTHR24056:SF495">
    <property type="entry name" value="CYCLIN-DEPENDENT KINASE 8-RELATED"/>
    <property type="match status" value="1"/>
</dbReference>
<dbReference type="PANTHER" id="PTHR24056">
    <property type="entry name" value="CELL DIVISION PROTEIN KINASE"/>
    <property type="match status" value="1"/>
</dbReference>
<organism evidence="13 14">
    <name type="scientific">Piedraia hortae CBS 480.64</name>
    <dbReference type="NCBI Taxonomy" id="1314780"/>
    <lineage>
        <taxon>Eukaryota</taxon>
        <taxon>Fungi</taxon>
        <taxon>Dikarya</taxon>
        <taxon>Ascomycota</taxon>
        <taxon>Pezizomycotina</taxon>
        <taxon>Dothideomycetes</taxon>
        <taxon>Dothideomycetidae</taxon>
        <taxon>Capnodiales</taxon>
        <taxon>Piedraiaceae</taxon>
        <taxon>Piedraia</taxon>
    </lineage>
</organism>
<keyword evidence="14" id="KW-1185">Reference proteome</keyword>
<dbReference type="GO" id="GO:0016592">
    <property type="term" value="C:mediator complex"/>
    <property type="evidence" value="ECO:0007669"/>
    <property type="project" value="TreeGrafter"/>
</dbReference>
<dbReference type="InterPro" id="IPR050108">
    <property type="entry name" value="CDK"/>
</dbReference>
<sequence length="149" mass="17144">MEVRPSGRLVGGAYAPKRFLEEQYEVIGFISSGTYGRVYKARQRHQSKFYAIKKFKPDKEGSLQYTGISQSGVREISLCTELKHENVIHLVEILLERKCIFLVFEYAEHDLLQMIHHHTMISSPINAKVIKAIMFIIIVSRCVPAYKSL</sequence>
<evidence type="ECO:0000313" key="14">
    <source>
        <dbReference type="Proteomes" id="UP000799421"/>
    </source>
</evidence>
<dbReference type="OrthoDB" id="6284126at2759"/>
<proteinExistence type="predicted"/>
<dbReference type="Pfam" id="PF00069">
    <property type="entry name" value="Pkinase"/>
    <property type="match status" value="1"/>
</dbReference>
<keyword evidence="2" id="KW-0723">Serine/threonine-protein kinase</keyword>
<dbReference type="EMBL" id="MU006010">
    <property type="protein sequence ID" value="KAF2858448.1"/>
    <property type="molecule type" value="Genomic_DNA"/>
</dbReference>
<comment type="catalytic activity">
    <reaction evidence="10">
        <text>L-threonyl-[protein] + ATP = O-phospho-L-threonyl-[protein] + ADP + H(+)</text>
        <dbReference type="Rhea" id="RHEA:46608"/>
        <dbReference type="Rhea" id="RHEA-COMP:11060"/>
        <dbReference type="Rhea" id="RHEA-COMP:11605"/>
        <dbReference type="ChEBI" id="CHEBI:15378"/>
        <dbReference type="ChEBI" id="CHEBI:30013"/>
        <dbReference type="ChEBI" id="CHEBI:30616"/>
        <dbReference type="ChEBI" id="CHEBI:61977"/>
        <dbReference type="ChEBI" id="CHEBI:456216"/>
        <dbReference type="EC" id="2.7.11.22"/>
    </reaction>
</comment>
<dbReference type="Gene3D" id="3.30.200.20">
    <property type="entry name" value="Phosphorylase Kinase, domain 1"/>
    <property type="match status" value="1"/>
</dbReference>
<dbReference type="AlphaFoldDB" id="A0A6A7BVC9"/>
<evidence type="ECO:0000256" key="8">
    <source>
        <dbReference type="ARBA" id="ARBA00040708"/>
    </source>
</evidence>
<evidence type="ECO:0000313" key="13">
    <source>
        <dbReference type="EMBL" id="KAF2858448.1"/>
    </source>
</evidence>
<dbReference type="InterPro" id="IPR000719">
    <property type="entry name" value="Prot_kinase_dom"/>
</dbReference>
<feature type="non-terminal residue" evidence="13">
    <location>
        <position position="149"/>
    </location>
</feature>
<evidence type="ECO:0000256" key="4">
    <source>
        <dbReference type="ARBA" id="ARBA00022741"/>
    </source>
</evidence>
<gene>
    <name evidence="13" type="ORF">K470DRAFT_133628</name>
</gene>
<evidence type="ECO:0000256" key="1">
    <source>
        <dbReference type="ARBA" id="ARBA00012425"/>
    </source>
</evidence>
<dbReference type="PROSITE" id="PS50011">
    <property type="entry name" value="PROTEIN_KINASE_DOM"/>
    <property type="match status" value="1"/>
</dbReference>
<feature type="domain" description="Protein kinase" evidence="12">
    <location>
        <begin position="24"/>
        <end position="149"/>
    </location>
</feature>
<evidence type="ECO:0000256" key="2">
    <source>
        <dbReference type="ARBA" id="ARBA00022527"/>
    </source>
</evidence>
<evidence type="ECO:0000256" key="3">
    <source>
        <dbReference type="ARBA" id="ARBA00022679"/>
    </source>
</evidence>
<evidence type="ECO:0000256" key="9">
    <source>
        <dbReference type="ARBA" id="ARBA00041823"/>
    </source>
</evidence>
<dbReference type="EC" id="2.7.11.22" evidence="1"/>
<protein>
    <recommendedName>
        <fullName evidence="7">Serine/threonine-protein kinase SSN3</fullName>
        <ecNumber evidence="1">2.7.11.22</ecNumber>
    </recommendedName>
    <alternativeName>
        <fullName evidence="9">Cyclin-dependent kinase 8</fullName>
    </alternativeName>
    <alternativeName>
        <fullName evidence="8">Serine/threonine-protein kinase ssn3</fullName>
    </alternativeName>
</protein>
<accession>A0A6A7BVC9</accession>
<dbReference type="GO" id="GO:0004693">
    <property type="term" value="F:cyclin-dependent protein serine/threonine kinase activity"/>
    <property type="evidence" value="ECO:0007669"/>
    <property type="project" value="UniProtKB-EC"/>
</dbReference>
<reference evidence="13" key="1">
    <citation type="journal article" date="2020" name="Stud. Mycol.">
        <title>101 Dothideomycetes genomes: a test case for predicting lifestyles and emergence of pathogens.</title>
        <authorList>
            <person name="Haridas S."/>
            <person name="Albert R."/>
            <person name="Binder M."/>
            <person name="Bloem J."/>
            <person name="Labutti K."/>
            <person name="Salamov A."/>
            <person name="Andreopoulos B."/>
            <person name="Baker S."/>
            <person name="Barry K."/>
            <person name="Bills G."/>
            <person name="Bluhm B."/>
            <person name="Cannon C."/>
            <person name="Castanera R."/>
            <person name="Culley D."/>
            <person name="Daum C."/>
            <person name="Ezra D."/>
            <person name="Gonzalez J."/>
            <person name="Henrissat B."/>
            <person name="Kuo A."/>
            <person name="Liang C."/>
            <person name="Lipzen A."/>
            <person name="Lutzoni F."/>
            <person name="Magnuson J."/>
            <person name="Mondo S."/>
            <person name="Nolan M."/>
            <person name="Ohm R."/>
            <person name="Pangilinan J."/>
            <person name="Park H.-J."/>
            <person name="Ramirez L."/>
            <person name="Alfaro M."/>
            <person name="Sun H."/>
            <person name="Tritt A."/>
            <person name="Yoshinaga Y."/>
            <person name="Zwiers L.-H."/>
            <person name="Turgeon B."/>
            <person name="Goodwin S."/>
            <person name="Spatafora J."/>
            <person name="Crous P."/>
            <person name="Grigoriev I."/>
        </authorList>
    </citation>
    <scope>NUCLEOTIDE SEQUENCE</scope>
    <source>
        <strain evidence="13">CBS 480.64</strain>
    </source>
</reference>
<keyword evidence="5 13" id="KW-0418">Kinase</keyword>
<evidence type="ECO:0000256" key="11">
    <source>
        <dbReference type="ARBA" id="ARBA00048367"/>
    </source>
</evidence>
<keyword evidence="4" id="KW-0547">Nucleotide-binding</keyword>